<evidence type="ECO:0000256" key="2">
    <source>
        <dbReference type="RuleBase" id="RU003793"/>
    </source>
</evidence>
<protein>
    <submittedName>
        <fullName evidence="5">Leader peptidase/prepilin peptidase/N-methyltransferase</fullName>
        <ecNumber evidence="5">2.1.1.-</ecNumber>
        <ecNumber evidence="5">3.4.23.-</ecNumber>
        <ecNumber evidence="5">3.4.23.43</ecNumber>
    </submittedName>
</protein>
<feature type="domain" description="Prepilin type IV endopeptidase peptidase" evidence="4">
    <location>
        <begin position="66"/>
        <end position="173"/>
    </location>
</feature>
<feature type="transmembrane region" description="Helical" evidence="3">
    <location>
        <begin position="92"/>
        <end position="109"/>
    </location>
</feature>
<keyword evidence="5" id="KW-0489">Methyltransferase</keyword>
<evidence type="ECO:0000259" key="4">
    <source>
        <dbReference type="Pfam" id="PF01478"/>
    </source>
</evidence>
<evidence type="ECO:0000313" key="6">
    <source>
        <dbReference type="Proteomes" id="UP000078250"/>
    </source>
</evidence>
<dbReference type="Gene3D" id="1.20.120.1220">
    <property type="match status" value="1"/>
</dbReference>
<feature type="transmembrane region" description="Helical" evidence="3">
    <location>
        <begin position="12"/>
        <end position="32"/>
    </location>
</feature>
<dbReference type="AlphaFoldDB" id="A0AAJ3HUH6"/>
<dbReference type="RefSeq" id="WP_064719214.1">
    <property type="nucleotide sequence ID" value="NZ_LXEV01000017.1"/>
</dbReference>
<dbReference type="GO" id="GO:0006465">
    <property type="term" value="P:signal peptide processing"/>
    <property type="evidence" value="ECO:0007669"/>
    <property type="project" value="TreeGrafter"/>
</dbReference>
<dbReference type="EC" id="3.4.23.-" evidence="5"/>
<feature type="transmembrane region" description="Helical" evidence="3">
    <location>
        <begin position="116"/>
        <end position="134"/>
    </location>
</feature>
<dbReference type="PANTHER" id="PTHR30487:SF0">
    <property type="entry name" value="PREPILIN LEADER PEPTIDASE_N-METHYLTRANSFERASE-RELATED"/>
    <property type="match status" value="1"/>
</dbReference>
<dbReference type="InterPro" id="IPR050882">
    <property type="entry name" value="Prepilin_peptidase/N-MTase"/>
</dbReference>
<dbReference type="GO" id="GO:0032259">
    <property type="term" value="P:methylation"/>
    <property type="evidence" value="ECO:0007669"/>
    <property type="project" value="UniProtKB-KW"/>
</dbReference>
<comment type="caution">
    <text evidence="5">The sequence shown here is derived from an EMBL/GenBank/DDBJ whole genome shotgun (WGS) entry which is preliminary data.</text>
</comment>
<evidence type="ECO:0000256" key="3">
    <source>
        <dbReference type="SAM" id="Phobius"/>
    </source>
</evidence>
<evidence type="ECO:0000256" key="1">
    <source>
        <dbReference type="ARBA" id="ARBA00005801"/>
    </source>
</evidence>
<dbReference type="Proteomes" id="UP000078250">
    <property type="component" value="Unassembled WGS sequence"/>
</dbReference>
<keyword evidence="3" id="KW-0812">Transmembrane</keyword>
<name>A0AAJ3HUH6_PROHU</name>
<keyword evidence="6" id="KW-1185">Reference proteome</keyword>
<sequence length="207" mass="23142">MPLIKNIITVTNLFSLFRGGSYLLPFSVLSLLSASRQHQLWLAFFWVCLGWSLRFSSFSCVILLSILSFYLLALSFFDADYFLLPDSLTFGLLFWGFLINSTCYGLIPFKASFNGFIASFLLFYSIYLFGYSVYQNSVLGFGDVKLFSALGAWCGLDLLPYILCIASLLGITVYGVLFLTIKIAIKKIAFGPCLAFAALTVLFIKLI</sequence>
<dbReference type="PANTHER" id="PTHR30487">
    <property type="entry name" value="TYPE 4 PREPILIN-LIKE PROTEINS LEADER PEPTIDE-PROCESSING ENZYME"/>
    <property type="match status" value="1"/>
</dbReference>
<comment type="similarity">
    <text evidence="1 2">Belongs to the peptidase A24 family.</text>
</comment>
<feature type="transmembrane region" description="Helical" evidence="3">
    <location>
        <begin position="44"/>
        <end position="72"/>
    </location>
</feature>
<dbReference type="GO" id="GO:0004190">
    <property type="term" value="F:aspartic-type endopeptidase activity"/>
    <property type="evidence" value="ECO:0007669"/>
    <property type="project" value="UniProtKB-EC"/>
</dbReference>
<gene>
    <name evidence="5" type="ORF">M997_1208</name>
</gene>
<dbReference type="GO" id="GO:0008168">
    <property type="term" value="F:methyltransferase activity"/>
    <property type="evidence" value="ECO:0007669"/>
    <property type="project" value="UniProtKB-KW"/>
</dbReference>
<keyword evidence="5" id="KW-0808">Transferase</keyword>
<organism evidence="5 6">
    <name type="scientific">Proteus hauseri ATCC 700826</name>
    <dbReference type="NCBI Taxonomy" id="1354271"/>
    <lineage>
        <taxon>Bacteria</taxon>
        <taxon>Pseudomonadati</taxon>
        <taxon>Pseudomonadota</taxon>
        <taxon>Gammaproteobacteria</taxon>
        <taxon>Enterobacterales</taxon>
        <taxon>Morganellaceae</taxon>
        <taxon>Proteus</taxon>
    </lineage>
</organism>
<accession>A0AAJ3HUH6</accession>
<dbReference type="InterPro" id="IPR014032">
    <property type="entry name" value="Peptidase_A24A_bac"/>
</dbReference>
<keyword evidence="3" id="KW-0472">Membrane</keyword>
<dbReference type="InterPro" id="IPR000045">
    <property type="entry name" value="Prepilin_IV_endopep_pep"/>
</dbReference>
<dbReference type="EC" id="2.1.1.-" evidence="5"/>
<proteinExistence type="inferred from homology"/>
<evidence type="ECO:0000313" key="5">
    <source>
        <dbReference type="EMBL" id="OAT48271.1"/>
    </source>
</evidence>
<feature type="transmembrane region" description="Helical" evidence="3">
    <location>
        <begin position="188"/>
        <end position="206"/>
    </location>
</feature>
<dbReference type="GO" id="GO:0005886">
    <property type="term" value="C:plasma membrane"/>
    <property type="evidence" value="ECO:0007669"/>
    <property type="project" value="TreeGrafter"/>
</dbReference>
<dbReference type="Pfam" id="PF01478">
    <property type="entry name" value="Peptidase_A24"/>
    <property type="match status" value="1"/>
</dbReference>
<keyword evidence="3" id="KW-1133">Transmembrane helix</keyword>
<reference evidence="5 6" key="1">
    <citation type="submission" date="2016-04" db="EMBL/GenBank/DDBJ databases">
        <title>ATOL: Assembling a taxonomically balanced genome-scale reconstruction of the evolutionary history of the Enterobacteriaceae.</title>
        <authorList>
            <person name="Plunkett G.III."/>
            <person name="Neeno-Eckwall E.C."/>
            <person name="Glasner J.D."/>
            <person name="Perna N.T."/>
        </authorList>
    </citation>
    <scope>NUCLEOTIDE SEQUENCE [LARGE SCALE GENOMIC DNA]</scope>
    <source>
        <strain evidence="5 6">ATCC 700826</strain>
    </source>
</reference>
<keyword evidence="5" id="KW-0378">Hydrolase</keyword>
<dbReference type="PRINTS" id="PR00864">
    <property type="entry name" value="PREPILNPTASE"/>
</dbReference>
<dbReference type="EC" id="3.4.23.43" evidence="5"/>
<feature type="transmembrane region" description="Helical" evidence="3">
    <location>
        <begin position="158"/>
        <end position="181"/>
    </location>
</feature>
<dbReference type="EMBL" id="LXEV01000017">
    <property type="protein sequence ID" value="OAT48271.1"/>
    <property type="molecule type" value="Genomic_DNA"/>
</dbReference>